<dbReference type="PANTHER" id="PTHR43441:SF2">
    <property type="entry name" value="FAMILY ACETYLTRANSFERASE, PUTATIVE (AFU_ORTHOLOGUE AFUA_7G00850)-RELATED"/>
    <property type="match status" value="1"/>
</dbReference>
<accession>A0ABD6VJI3</accession>
<dbReference type="RefSeq" id="WP_103163069.1">
    <property type="nucleotide sequence ID" value="NZ_MTAH01000030.1"/>
</dbReference>
<evidence type="ECO:0000313" key="2">
    <source>
        <dbReference type="EMBL" id="POE22521.1"/>
    </source>
</evidence>
<organism evidence="2 3">
    <name type="scientific">Pectobacterium odoriferum</name>
    <dbReference type="NCBI Taxonomy" id="78398"/>
    <lineage>
        <taxon>Bacteria</taxon>
        <taxon>Pseudomonadati</taxon>
        <taxon>Pseudomonadota</taxon>
        <taxon>Gammaproteobacteria</taxon>
        <taxon>Enterobacterales</taxon>
        <taxon>Pectobacteriaceae</taxon>
        <taxon>Pectobacterium</taxon>
    </lineage>
</organism>
<comment type="caution">
    <text evidence="2">The sequence shown here is derived from an EMBL/GenBank/DDBJ whole genome shotgun (WGS) entry which is preliminary data.</text>
</comment>
<feature type="domain" description="N-acetyltransferase" evidence="1">
    <location>
        <begin position="44"/>
        <end position="176"/>
    </location>
</feature>
<dbReference type="Gene3D" id="3.40.630.30">
    <property type="match status" value="1"/>
</dbReference>
<dbReference type="EMBL" id="MTAO01000028">
    <property type="protein sequence ID" value="POE22521.1"/>
    <property type="molecule type" value="Genomic_DNA"/>
</dbReference>
<dbReference type="InterPro" id="IPR000182">
    <property type="entry name" value="GNAT_dom"/>
</dbReference>
<dbReference type="SUPFAM" id="SSF55729">
    <property type="entry name" value="Acyl-CoA N-acyltransferases (Nat)"/>
    <property type="match status" value="1"/>
</dbReference>
<protein>
    <submittedName>
        <fullName evidence="2">GNAT family N-acetyltransferase</fullName>
    </submittedName>
</protein>
<dbReference type="Pfam" id="PF13302">
    <property type="entry name" value="Acetyltransf_3"/>
    <property type="match status" value="1"/>
</dbReference>
<name>A0ABD6VJI3_9GAMM</name>
<dbReference type="FunFam" id="3.40.630.30:FF:000047">
    <property type="entry name" value="Acetyltransferase, GNAT family"/>
    <property type="match status" value="1"/>
</dbReference>
<evidence type="ECO:0000313" key="3">
    <source>
        <dbReference type="Proteomes" id="UP000237274"/>
    </source>
</evidence>
<dbReference type="InterPro" id="IPR051908">
    <property type="entry name" value="Ribosomal_N-acetyltransferase"/>
</dbReference>
<evidence type="ECO:0000259" key="1">
    <source>
        <dbReference type="Pfam" id="PF13302"/>
    </source>
</evidence>
<proteinExistence type="predicted"/>
<sequence length="244" mass="28069">MNQRVNNFQQPVGAELPDWRSANVPDGKNLKGRYCRAERINVERHAAELYEAYGEATDGRDWTYLPVGPFETFESWCAYLRNIEKATDPMHYAVIDLATDQAVGTFALMRIDAPHGVIEMGYVTYSPLMKRTRISTEITYLVLNYVFEELGYRRLEWKCDSLNAPSRDAAIRYGFTLEGVFRQAVVTHGRNRDTAWHSIINSEYIALCNAYEKWLSPSNFDENGFQQEKLSKFIAEERLIVGGQ</sequence>
<dbReference type="InterPro" id="IPR016181">
    <property type="entry name" value="Acyl_CoA_acyltransferase"/>
</dbReference>
<dbReference type="AlphaFoldDB" id="A0ABD6VJI3"/>
<gene>
    <name evidence="2" type="ORF">BV926_21935</name>
</gene>
<dbReference type="Proteomes" id="UP000237274">
    <property type="component" value="Unassembled WGS sequence"/>
</dbReference>
<dbReference type="PANTHER" id="PTHR43441">
    <property type="entry name" value="RIBOSOMAL-PROTEIN-SERINE ACETYLTRANSFERASE"/>
    <property type="match status" value="1"/>
</dbReference>
<reference evidence="2 3" key="1">
    <citation type="submission" date="2017-01" db="EMBL/GenBank/DDBJ databases">
        <title>Comparative Genomics of 38 Pectobacterium strains comprising three species revealed the characteristics of Pectobacterium carotovorum.</title>
        <authorList>
            <person name="Xie H."/>
            <person name="Ma Y."/>
            <person name="Li X."/>
        </authorList>
    </citation>
    <scope>NUCLEOTIDE SEQUENCE [LARGE SCALE GENOMIC DNA]</scope>
    <source>
        <strain evidence="2 3">Q142</strain>
    </source>
</reference>